<reference evidence="3 4" key="1">
    <citation type="submission" date="2019-02" db="EMBL/GenBank/DDBJ databases">
        <title>Genome of a new Bacteroidetes strain.</title>
        <authorList>
            <person name="Pitt A."/>
        </authorList>
    </citation>
    <scope>NUCLEOTIDE SEQUENCE [LARGE SCALE GENOMIC DNA]</scope>
    <source>
        <strain evidence="3 4">103A-SOEBACH</strain>
    </source>
</reference>
<dbReference type="PANTHER" id="PTHR43584">
    <property type="entry name" value="NUCLEOTIDYL TRANSFERASE"/>
    <property type="match status" value="1"/>
</dbReference>
<gene>
    <name evidence="3" type="ORF">EWU20_09515</name>
</gene>
<dbReference type="GO" id="GO:0016779">
    <property type="term" value="F:nucleotidyltransferase activity"/>
    <property type="evidence" value="ECO:0007669"/>
    <property type="project" value="UniProtKB-ARBA"/>
</dbReference>
<protein>
    <recommendedName>
        <fullName evidence="5">Glucose-1-phosphate thymidylyltransferase</fullName>
    </recommendedName>
</protein>
<name>A0A4Q9B9A6_9BACT</name>
<dbReference type="InterPro" id="IPR011004">
    <property type="entry name" value="Trimer_LpxA-like_sf"/>
</dbReference>
<dbReference type="RefSeq" id="WP_130923654.1">
    <property type="nucleotide sequence ID" value="NZ_SEWY01000004.1"/>
</dbReference>
<dbReference type="EMBL" id="SEWY01000004">
    <property type="protein sequence ID" value="TBH72052.1"/>
    <property type="molecule type" value="Genomic_DNA"/>
</dbReference>
<organism evidence="3 4">
    <name type="scientific">Aquirufa antheringensis</name>
    <dbReference type="NCBI Taxonomy" id="2516559"/>
    <lineage>
        <taxon>Bacteria</taxon>
        <taxon>Pseudomonadati</taxon>
        <taxon>Bacteroidota</taxon>
        <taxon>Cytophagia</taxon>
        <taxon>Cytophagales</taxon>
        <taxon>Flectobacillaceae</taxon>
        <taxon>Aquirufa</taxon>
    </lineage>
</organism>
<keyword evidence="2" id="KW-0012">Acyltransferase</keyword>
<proteinExistence type="predicted"/>
<sequence>MQLKVYLFEDVALKQALQPLTQHRSVAELWVGTSSLESKWPTRVSNADQAEIEVLSAVLPLASTFALLDQLPQDSCYVSAGRILAKKGKGTLPIEQPLPFLQHPEELLTYQADFLRAEINGNNPAPGNNTFISAEHIYIHPTAQVQGSILDASHGPIYIGEDVNIQIGTLIQGPAALLKGATTNMGAKIRPNTTIGPGCKVGGEINHSIFFPFSNKAHDGYLGNSIVGSFSNLGALTNGSNLRNDILPVSLYDYLLKAPRNTGIKSVGQIIGDYVTTGVGTNLNTGTVIGSHCNLSSIGFPPRYIPSFSYGEYPALRAFDFEKAFASACAWIKLKNQEIPENLRQSMEEIWKADTSFRN</sequence>
<dbReference type="AlphaFoldDB" id="A0A4Q9B9A6"/>
<keyword evidence="4" id="KW-1185">Reference proteome</keyword>
<dbReference type="OrthoDB" id="9784832at2"/>
<evidence type="ECO:0000256" key="1">
    <source>
        <dbReference type="ARBA" id="ARBA00022679"/>
    </source>
</evidence>
<evidence type="ECO:0008006" key="5">
    <source>
        <dbReference type="Google" id="ProtNLM"/>
    </source>
</evidence>
<evidence type="ECO:0000313" key="4">
    <source>
        <dbReference type="Proteomes" id="UP000293583"/>
    </source>
</evidence>
<evidence type="ECO:0000256" key="2">
    <source>
        <dbReference type="ARBA" id="ARBA00023315"/>
    </source>
</evidence>
<dbReference type="NCBIfam" id="TIGR03991">
    <property type="entry name" value="alt_bact_glmU"/>
    <property type="match status" value="1"/>
</dbReference>
<dbReference type="Proteomes" id="UP000293583">
    <property type="component" value="Unassembled WGS sequence"/>
</dbReference>
<evidence type="ECO:0000313" key="3">
    <source>
        <dbReference type="EMBL" id="TBH72052.1"/>
    </source>
</evidence>
<dbReference type="InterPro" id="IPR023917">
    <property type="entry name" value="Bifunctiontional_GlmU_bac-type"/>
</dbReference>
<dbReference type="SUPFAM" id="SSF51161">
    <property type="entry name" value="Trimeric LpxA-like enzymes"/>
    <property type="match status" value="1"/>
</dbReference>
<dbReference type="InterPro" id="IPR050065">
    <property type="entry name" value="GlmU-like"/>
</dbReference>
<accession>A0A4Q9B9A6</accession>
<dbReference type="GO" id="GO:0016746">
    <property type="term" value="F:acyltransferase activity"/>
    <property type="evidence" value="ECO:0007669"/>
    <property type="project" value="UniProtKB-KW"/>
</dbReference>
<keyword evidence="1" id="KW-0808">Transferase</keyword>
<comment type="caution">
    <text evidence="3">The sequence shown here is derived from an EMBL/GenBank/DDBJ whole genome shotgun (WGS) entry which is preliminary data.</text>
</comment>
<dbReference type="Gene3D" id="2.160.10.10">
    <property type="entry name" value="Hexapeptide repeat proteins"/>
    <property type="match status" value="1"/>
</dbReference>